<evidence type="ECO:0000313" key="2">
    <source>
        <dbReference type="Proteomes" id="UP000439903"/>
    </source>
</evidence>
<dbReference type="OrthoDB" id="2360563at2759"/>
<dbReference type="Proteomes" id="UP000439903">
    <property type="component" value="Unassembled WGS sequence"/>
</dbReference>
<comment type="caution">
    <text evidence="1">The sequence shown here is derived from an EMBL/GenBank/DDBJ whole genome shotgun (WGS) entry which is preliminary data.</text>
</comment>
<dbReference type="EMBL" id="WTPW01000233">
    <property type="protein sequence ID" value="KAF0532287.1"/>
    <property type="molecule type" value="Genomic_DNA"/>
</dbReference>
<evidence type="ECO:0008006" key="3">
    <source>
        <dbReference type="Google" id="ProtNLM"/>
    </source>
</evidence>
<organism evidence="1 2">
    <name type="scientific">Gigaspora margarita</name>
    <dbReference type="NCBI Taxonomy" id="4874"/>
    <lineage>
        <taxon>Eukaryota</taxon>
        <taxon>Fungi</taxon>
        <taxon>Fungi incertae sedis</taxon>
        <taxon>Mucoromycota</taxon>
        <taxon>Glomeromycotina</taxon>
        <taxon>Glomeromycetes</taxon>
        <taxon>Diversisporales</taxon>
        <taxon>Gigasporaceae</taxon>
        <taxon>Gigaspora</taxon>
    </lineage>
</organism>
<keyword evidence="2" id="KW-1185">Reference proteome</keyword>
<name>A0A8H4ATY5_GIGMA</name>
<gene>
    <name evidence="1" type="ORF">F8M41_011330</name>
</gene>
<dbReference type="AlphaFoldDB" id="A0A8H4ATY5"/>
<dbReference type="SUPFAM" id="SSF52047">
    <property type="entry name" value="RNI-like"/>
    <property type="match status" value="1"/>
</dbReference>
<sequence>MATKIFTGDMPELMENILNNLSNEIYSIYSCTFVNRHLCKMSIPILWQDPFSFKRRNPSFISQYFSLLSEDENLGLKNFGIDIEISNPLFEYARFLKVLSLSNLEYKVKQWTDLKHLELDNSSKIHIINLLIKLFAESGATLHKLDLFFNYYEINLEIFYSLEQHEIFFSQLQNLYLNTTSRLNTECTAILLRTLAKNATKINYLQLEGPYSKNEPQLFHIGPLIYMIRSQEQLKQVSLNGLDFTQIYRIIKALESQKNTLQEVIIDYCKYDAKSELLKNYKILETLHIEVFNRPEMLKMINHKVSNLEVSDEEIDVSTMIHILEKSGTFLQRLKLDSVENILNENLLIKALKSFCPNIRYLDISGIEFSKQLIALIGTLQKLQVLKLWFYDDDDDDDDDDDELTKLVTRFSKVLPLTLQYLVLKDNTSWLDSYVDIFLKHCKVPLKKLSIGDVYDEDRY</sequence>
<protein>
    <recommendedName>
        <fullName evidence="3">F-box domain-containing protein</fullName>
    </recommendedName>
</protein>
<reference evidence="1 2" key="1">
    <citation type="journal article" date="2019" name="Environ. Microbiol.">
        <title>At the nexus of three kingdoms: the genome of the mycorrhizal fungus Gigaspora margarita provides insights into plant, endobacterial and fungal interactions.</title>
        <authorList>
            <person name="Venice F."/>
            <person name="Ghignone S."/>
            <person name="Salvioli di Fossalunga A."/>
            <person name="Amselem J."/>
            <person name="Novero M."/>
            <person name="Xianan X."/>
            <person name="Sedzielewska Toro K."/>
            <person name="Morin E."/>
            <person name="Lipzen A."/>
            <person name="Grigoriev I.V."/>
            <person name="Henrissat B."/>
            <person name="Martin F.M."/>
            <person name="Bonfante P."/>
        </authorList>
    </citation>
    <scope>NUCLEOTIDE SEQUENCE [LARGE SCALE GENOMIC DNA]</scope>
    <source>
        <strain evidence="1 2">BEG34</strain>
    </source>
</reference>
<dbReference type="InterPro" id="IPR032675">
    <property type="entry name" value="LRR_dom_sf"/>
</dbReference>
<evidence type="ECO:0000313" key="1">
    <source>
        <dbReference type="EMBL" id="KAF0532287.1"/>
    </source>
</evidence>
<proteinExistence type="predicted"/>
<dbReference type="Gene3D" id="3.80.10.10">
    <property type="entry name" value="Ribonuclease Inhibitor"/>
    <property type="match status" value="1"/>
</dbReference>
<accession>A0A8H4ATY5</accession>